<accession>A0A9X0AV21</accession>
<organism evidence="2 3">
    <name type="scientific">Sclerotinia nivalis</name>
    <dbReference type="NCBI Taxonomy" id="352851"/>
    <lineage>
        <taxon>Eukaryota</taxon>
        <taxon>Fungi</taxon>
        <taxon>Dikarya</taxon>
        <taxon>Ascomycota</taxon>
        <taxon>Pezizomycotina</taxon>
        <taxon>Leotiomycetes</taxon>
        <taxon>Helotiales</taxon>
        <taxon>Sclerotiniaceae</taxon>
        <taxon>Sclerotinia</taxon>
    </lineage>
</organism>
<proteinExistence type="predicted"/>
<feature type="compositionally biased region" description="Basic residues" evidence="1">
    <location>
        <begin position="65"/>
        <end position="88"/>
    </location>
</feature>
<protein>
    <submittedName>
        <fullName evidence="2">Uncharacterized protein</fullName>
    </submittedName>
</protein>
<feature type="non-terminal residue" evidence="2">
    <location>
        <position position="1"/>
    </location>
</feature>
<name>A0A9X0AV21_9HELO</name>
<keyword evidence="3" id="KW-1185">Reference proteome</keyword>
<dbReference type="EMBL" id="JAPEIS010000002">
    <property type="protein sequence ID" value="KAJ8069477.1"/>
    <property type="molecule type" value="Genomic_DNA"/>
</dbReference>
<evidence type="ECO:0000256" key="1">
    <source>
        <dbReference type="SAM" id="MobiDB-lite"/>
    </source>
</evidence>
<comment type="caution">
    <text evidence="2">The sequence shown here is derived from an EMBL/GenBank/DDBJ whole genome shotgun (WGS) entry which is preliminary data.</text>
</comment>
<feature type="region of interest" description="Disordered" evidence="1">
    <location>
        <begin position="65"/>
        <end position="100"/>
    </location>
</feature>
<evidence type="ECO:0000313" key="3">
    <source>
        <dbReference type="Proteomes" id="UP001152300"/>
    </source>
</evidence>
<evidence type="ECO:0000313" key="2">
    <source>
        <dbReference type="EMBL" id="KAJ8069477.1"/>
    </source>
</evidence>
<dbReference type="Proteomes" id="UP001152300">
    <property type="component" value="Unassembled WGS sequence"/>
</dbReference>
<gene>
    <name evidence="2" type="ORF">OCU04_003130</name>
</gene>
<sequence length="100" mass="11369">YGLKREFWDTKEAVLVLNVQVEKGVKLLETGVDLFRYFLEQNSVDKLASEVKLEDSFDAVLVRSKSSKSFRTSAKRANRKSAKGKTKGTRNTGDHVMKEE</sequence>
<reference evidence="2" key="1">
    <citation type="submission" date="2022-11" db="EMBL/GenBank/DDBJ databases">
        <title>Genome Resource of Sclerotinia nivalis Strain SnTB1, a Plant Pathogen Isolated from American Ginseng.</title>
        <authorList>
            <person name="Fan S."/>
        </authorList>
    </citation>
    <scope>NUCLEOTIDE SEQUENCE</scope>
    <source>
        <strain evidence="2">SnTB1</strain>
    </source>
</reference>
<dbReference type="AlphaFoldDB" id="A0A9X0AV21"/>